<evidence type="ECO:0000313" key="5">
    <source>
        <dbReference type="Proteomes" id="UP001372834"/>
    </source>
</evidence>
<gene>
    <name evidence="4" type="ORF">RUM43_011878</name>
</gene>
<dbReference type="EMBL" id="JAWJWE010000005">
    <property type="protein sequence ID" value="KAK6634477.1"/>
    <property type="molecule type" value="Genomic_DNA"/>
</dbReference>
<dbReference type="GO" id="GO:0016887">
    <property type="term" value="F:ATP hydrolysis activity"/>
    <property type="evidence" value="ECO:0007669"/>
    <property type="project" value="InterPro"/>
</dbReference>
<dbReference type="PANTHER" id="PTHR12169">
    <property type="entry name" value="ATPASE N2B"/>
    <property type="match status" value="1"/>
</dbReference>
<proteinExistence type="inferred from homology"/>
<reference evidence="4 5" key="1">
    <citation type="submission" date="2023-10" db="EMBL/GenBank/DDBJ databases">
        <title>Genomes of two closely related lineages of the louse Polyplax serrata with different host specificities.</title>
        <authorList>
            <person name="Martinu J."/>
            <person name="Tarabai H."/>
            <person name="Stefka J."/>
            <person name="Hypsa V."/>
        </authorList>
    </citation>
    <scope>NUCLEOTIDE SEQUENCE [LARGE SCALE GENOMIC DNA]</scope>
    <source>
        <strain evidence="4">HR10_N</strain>
    </source>
</reference>
<evidence type="ECO:0000256" key="1">
    <source>
        <dbReference type="ARBA" id="ARBA00010322"/>
    </source>
</evidence>
<protein>
    <recommendedName>
        <fullName evidence="6">ATPase N2B</fullName>
    </recommendedName>
</protein>
<evidence type="ECO:0000256" key="2">
    <source>
        <dbReference type="ARBA" id="ARBA00022741"/>
    </source>
</evidence>
<dbReference type="NCBIfam" id="NF040713">
    <property type="entry name" value="ZapE"/>
    <property type="match status" value="1"/>
</dbReference>
<evidence type="ECO:0008006" key="6">
    <source>
        <dbReference type="Google" id="ProtNLM"/>
    </source>
</evidence>
<dbReference type="GO" id="GO:0005739">
    <property type="term" value="C:mitochondrion"/>
    <property type="evidence" value="ECO:0007669"/>
    <property type="project" value="TreeGrafter"/>
</dbReference>
<dbReference type="FunFam" id="3.40.50.300:FF:003045">
    <property type="entry name" value="GD10885"/>
    <property type="match status" value="1"/>
</dbReference>
<dbReference type="InterPro" id="IPR005654">
    <property type="entry name" value="ATPase_AFG1-like"/>
</dbReference>
<keyword evidence="2" id="KW-0547">Nucleotide-binding</keyword>
<comment type="caution">
    <text evidence="4">The sequence shown here is derived from an EMBL/GenBank/DDBJ whole genome shotgun (WGS) entry which is preliminary data.</text>
</comment>
<evidence type="ECO:0000313" key="4">
    <source>
        <dbReference type="EMBL" id="KAK6634477.1"/>
    </source>
</evidence>
<accession>A0AAN8P1P7</accession>
<dbReference type="Proteomes" id="UP001372834">
    <property type="component" value="Unassembled WGS sequence"/>
</dbReference>
<comment type="similarity">
    <text evidence="1">Belongs to the AFG1 ATPase family.</text>
</comment>
<dbReference type="GO" id="GO:0005524">
    <property type="term" value="F:ATP binding"/>
    <property type="evidence" value="ECO:0007669"/>
    <property type="project" value="UniProtKB-KW"/>
</dbReference>
<keyword evidence="3" id="KW-0067">ATP-binding</keyword>
<sequence>MAGPFNLSKNLWLRGARSNHVYYVMTRCFTPGPTAILHERIQSGKLNQDDYQLRVVQQLQVVYDDIVSYTPKSDFAKFFFKSQTPKGLYVYGSVGGGKTMLMDLFYETCQTKFKRRAHFNEFMQDVHSRIHTAKNNRKEGRGLSYKSKPWDPIAPVAQELASEAWLLCFDEFQVTDIGDAMILKRLFTELFNRGVVMVATSNRSPDDLYKNGLQRANFVPFISILKSHCTVITLDSGIDYRTKEGGDAGRDKRYFVIGKTKANEEMDKIFKMLCASENDTVKPKRIVIMGRAVNLAKTCGQVLDTTFSELCDNALGPADYIYISQIFHTILIRNVPKMNLTYRNQARRFICLIDILYGNRNRVVISAEDKPQFLFSAAGSNFETDDSHRMLMDDLKITPGSENASAAIFTGSEELFAFDRTVSRLSEMQTDSYWRQWDKGQASNQPNE</sequence>
<dbReference type="SUPFAM" id="SSF52540">
    <property type="entry name" value="P-loop containing nucleoside triphosphate hydrolases"/>
    <property type="match status" value="1"/>
</dbReference>
<dbReference type="Pfam" id="PF03969">
    <property type="entry name" value="AFG1_ATPase"/>
    <property type="match status" value="1"/>
</dbReference>
<dbReference type="Gene3D" id="3.40.50.300">
    <property type="entry name" value="P-loop containing nucleotide triphosphate hydrolases"/>
    <property type="match status" value="1"/>
</dbReference>
<dbReference type="AlphaFoldDB" id="A0AAN8P1P7"/>
<name>A0AAN8P1P7_POLSC</name>
<organism evidence="4 5">
    <name type="scientific">Polyplax serrata</name>
    <name type="common">Common mouse louse</name>
    <dbReference type="NCBI Taxonomy" id="468196"/>
    <lineage>
        <taxon>Eukaryota</taxon>
        <taxon>Metazoa</taxon>
        <taxon>Ecdysozoa</taxon>
        <taxon>Arthropoda</taxon>
        <taxon>Hexapoda</taxon>
        <taxon>Insecta</taxon>
        <taxon>Pterygota</taxon>
        <taxon>Neoptera</taxon>
        <taxon>Paraneoptera</taxon>
        <taxon>Psocodea</taxon>
        <taxon>Troctomorpha</taxon>
        <taxon>Phthiraptera</taxon>
        <taxon>Anoplura</taxon>
        <taxon>Polyplacidae</taxon>
        <taxon>Polyplax</taxon>
    </lineage>
</organism>
<dbReference type="InterPro" id="IPR027417">
    <property type="entry name" value="P-loop_NTPase"/>
</dbReference>
<evidence type="ECO:0000256" key="3">
    <source>
        <dbReference type="ARBA" id="ARBA00022840"/>
    </source>
</evidence>
<dbReference type="PANTHER" id="PTHR12169:SF6">
    <property type="entry name" value="AFG1-LIKE ATPASE"/>
    <property type="match status" value="1"/>
</dbReference>